<dbReference type="PANTHER" id="PTHR38032">
    <property type="entry name" value="POLYMERASE-RELATED"/>
    <property type="match status" value="1"/>
</dbReference>
<dbReference type="RefSeq" id="WP_282909066.1">
    <property type="nucleotide sequence ID" value="NZ_JAGRPV010000001.1"/>
</dbReference>
<name>A0ABT6TJS4_9BACL</name>
<proteinExistence type="predicted"/>
<dbReference type="Pfam" id="PF20250">
    <property type="entry name" value="FapA_N"/>
    <property type="match status" value="1"/>
</dbReference>
<evidence type="ECO:0000259" key="2">
    <source>
        <dbReference type="Pfam" id="PF20250"/>
    </source>
</evidence>
<organism evidence="3 4">
    <name type="scientific">Cohnella hashimotonis</name>
    <dbReference type="NCBI Taxonomy" id="2826895"/>
    <lineage>
        <taxon>Bacteria</taxon>
        <taxon>Bacillati</taxon>
        <taxon>Bacillota</taxon>
        <taxon>Bacilli</taxon>
        <taxon>Bacillales</taxon>
        <taxon>Paenibacillaceae</taxon>
        <taxon>Cohnella</taxon>
    </lineage>
</organism>
<protein>
    <submittedName>
        <fullName evidence="3">FapA family protein</fullName>
    </submittedName>
</protein>
<dbReference type="PANTHER" id="PTHR38032:SF1">
    <property type="entry name" value="RNA-BINDING PROTEIN KHPB N-TERMINAL DOMAIN-CONTAINING PROTEIN"/>
    <property type="match status" value="1"/>
</dbReference>
<evidence type="ECO:0000256" key="1">
    <source>
        <dbReference type="SAM" id="Coils"/>
    </source>
</evidence>
<evidence type="ECO:0000313" key="4">
    <source>
        <dbReference type="Proteomes" id="UP001161691"/>
    </source>
</evidence>
<dbReference type="Pfam" id="PF03961">
    <property type="entry name" value="FapA"/>
    <property type="match status" value="1"/>
</dbReference>
<dbReference type="InterPro" id="IPR046865">
    <property type="entry name" value="FapA_b_solenoid"/>
</dbReference>
<reference evidence="3" key="1">
    <citation type="submission" date="2023-04" db="EMBL/GenBank/DDBJ databases">
        <title>Comparative genomic analysis of Cohnella hashimotonis sp. nov., isolated from the International Space Station.</title>
        <authorList>
            <person name="Venkateswaran K."/>
            <person name="Simpson A."/>
        </authorList>
    </citation>
    <scope>NUCLEOTIDE SEQUENCE</scope>
    <source>
        <strain evidence="3">F6_2S_P_1</strain>
    </source>
</reference>
<keyword evidence="1" id="KW-0175">Coiled coil</keyword>
<dbReference type="InterPro" id="IPR046866">
    <property type="entry name" value="FapA_N"/>
</dbReference>
<keyword evidence="4" id="KW-1185">Reference proteome</keyword>
<evidence type="ECO:0000313" key="3">
    <source>
        <dbReference type="EMBL" id="MDI4646194.1"/>
    </source>
</evidence>
<feature type="domain" description="Flagellar Assembly Protein A N-terminal region" evidence="2">
    <location>
        <begin position="14"/>
        <end position="183"/>
    </location>
</feature>
<feature type="coiled-coil region" evidence="1">
    <location>
        <begin position="343"/>
        <end position="425"/>
    </location>
</feature>
<dbReference type="Proteomes" id="UP001161691">
    <property type="component" value="Unassembled WGS sequence"/>
</dbReference>
<comment type="caution">
    <text evidence="3">The sequence shown here is derived from an EMBL/GenBank/DDBJ whole genome shotgun (WGS) entry which is preliminary data.</text>
</comment>
<sequence>MGGEEAIAIDQLYQVKISEDRMTAQLLIKPTEDAERVKVWQLEALLASAGVRYGVRQELLIQIAENPKAFFFTENVVAAGLEPVQGVNGYVKVLFEDQGQTKRPAEREDGSVDYREMKQLPNVKTGQLIATRVPPLPGKAGTDVKGDAVAPKEGKEASFKVGKNVVVNPDKTAMYAAMDGLVTWTDKEKLNVFPVYEVNGDIDYHIGNIDFVGTVVIRGNVLTGFRVRASGDIRVTGGVEGAELESDGSIEISGGIIGSGKGHVKAGVDVKCSFVQESNVTAGQDVLVSQSIMHSNIRAGRSIRCDGAKGLMVGGLMQAGDLVVARTIGNSMSTVTSIEVGLKPELRQELADLRQQVRQLSESLDKTEKALVLLDQLAAAGQLSADRLAMRIKLNSTRRQVTEELKTAKANILEMERSLEDTDQARVNVLHTIYGGTKIVIGRYTRFVKDSAKRVTFRYAEGEIAMATLI</sequence>
<accession>A0ABT6TJS4</accession>
<dbReference type="InterPro" id="IPR005646">
    <property type="entry name" value="FapA"/>
</dbReference>
<gene>
    <name evidence="3" type="ORF">KB449_14550</name>
</gene>
<dbReference type="EMBL" id="JAGRPV010000001">
    <property type="protein sequence ID" value="MDI4646194.1"/>
    <property type="molecule type" value="Genomic_DNA"/>
</dbReference>